<dbReference type="AlphaFoldDB" id="A0A2N9AID3"/>
<organism evidence="1 2">
    <name type="scientific">Methylorubrum extorquens</name>
    <name type="common">Methylobacterium dichloromethanicum</name>
    <name type="synonym">Methylobacterium extorquens</name>
    <dbReference type="NCBI Taxonomy" id="408"/>
    <lineage>
        <taxon>Bacteria</taxon>
        <taxon>Pseudomonadati</taxon>
        <taxon>Pseudomonadota</taxon>
        <taxon>Alphaproteobacteria</taxon>
        <taxon>Hyphomicrobiales</taxon>
        <taxon>Methylobacteriaceae</taxon>
        <taxon>Methylorubrum</taxon>
    </lineage>
</organism>
<name>A0A2N9AID3_METEX</name>
<reference evidence="2" key="1">
    <citation type="submission" date="2017-10" db="EMBL/GenBank/DDBJ databases">
        <authorList>
            <person name="Regsiter A."/>
            <person name="William W."/>
        </authorList>
    </citation>
    <scope>NUCLEOTIDE SEQUENCE [LARGE SCALE GENOMIC DNA]</scope>
</reference>
<sequence length="35" mass="3696">MMGLRSSTMALGAGVAMLESYWRPAACVNQALHTA</sequence>
<proteinExistence type="predicted"/>
<dbReference type="EMBL" id="LT962688">
    <property type="protein sequence ID" value="SOR26972.1"/>
    <property type="molecule type" value="Genomic_DNA"/>
</dbReference>
<protein>
    <submittedName>
        <fullName evidence="1">Uncharacterized protein</fullName>
    </submittedName>
</protein>
<evidence type="ECO:0000313" key="1">
    <source>
        <dbReference type="EMBL" id="SOR26972.1"/>
    </source>
</evidence>
<dbReference type="Proteomes" id="UP000233769">
    <property type="component" value="Chromosome tk0001"/>
</dbReference>
<gene>
    <name evidence="1" type="ORF">TK0001_0370</name>
</gene>
<evidence type="ECO:0000313" key="2">
    <source>
        <dbReference type="Proteomes" id="UP000233769"/>
    </source>
</evidence>
<accession>A0A2N9AID3</accession>